<proteinExistence type="inferred from homology"/>
<evidence type="ECO:0000256" key="13">
    <source>
        <dbReference type="ARBA" id="ARBA00023235"/>
    </source>
</evidence>
<comment type="cofactor">
    <cofactor evidence="1">
        <name>[4Fe-4S] cluster</name>
        <dbReference type="ChEBI" id="CHEBI:49883"/>
    </cofactor>
</comment>
<evidence type="ECO:0000256" key="15">
    <source>
        <dbReference type="ARBA" id="ARBA00044969"/>
    </source>
</evidence>
<evidence type="ECO:0000256" key="10">
    <source>
        <dbReference type="ARBA" id="ARBA00023014"/>
    </source>
</evidence>
<keyword evidence="2" id="KW-0004">4Fe-4S</keyword>
<evidence type="ECO:0000256" key="14">
    <source>
        <dbReference type="ARBA" id="ARBA00038058"/>
    </source>
</evidence>
<evidence type="ECO:0000256" key="4">
    <source>
        <dbReference type="ARBA" id="ARBA00022741"/>
    </source>
</evidence>
<evidence type="ECO:0000256" key="9">
    <source>
        <dbReference type="ARBA" id="ARBA00023004"/>
    </source>
</evidence>
<dbReference type="InterPro" id="IPR014013">
    <property type="entry name" value="Helic_SF1/SF2_ATP-bd_DinG/Rad3"/>
</dbReference>
<dbReference type="GO" id="GO:0016818">
    <property type="term" value="F:hydrolase activity, acting on acid anhydrides, in phosphorus-containing anhydrides"/>
    <property type="evidence" value="ECO:0007669"/>
    <property type="project" value="InterPro"/>
</dbReference>
<dbReference type="GO" id="GO:0005524">
    <property type="term" value="F:ATP binding"/>
    <property type="evidence" value="ECO:0007669"/>
    <property type="project" value="UniProtKB-KW"/>
</dbReference>
<evidence type="ECO:0000313" key="18">
    <source>
        <dbReference type="EMBL" id="KWX16486.1"/>
    </source>
</evidence>
<comment type="catalytic activity">
    <reaction evidence="16">
        <text>ATP + H2O = ADP + phosphate + H(+)</text>
        <dbReference type="Rhea" id="RHEA:13065"/>
        <dbReference type="ChEBI" id="CHEBI:15377"/>
        <dbReference type="ChEBI" id="CHEBI:15378"/>
        <dbReference type="ChEBI" id="CHEBI:30616"/>
        <dbReference type="ChEBI" id="CHEBI:43474"/>
        <dbReference type="ChEBI" id="CHEBI:456216"/>
        <dbReference type="EC" id="5.6.2.3"/>
    </reaction>
</comment>
<comment type="caution">
    <text evidence="18">The sequence shown here is derived from an EMBL/GenBank/DDBJ whole genome shotgun (WGS) entry which is preliminary data.</text>
</comment>
<protein>
    <recommendedName>
        <fullName evidence="15">DNA 5'-3' helicase</fullName>
        <ecNumber evidence="15">5.6.2.3</ecNumber>
    </recommendedName>
</protein>
<evidence type="ECO:0000256" key="8">
    <source>
        <dbReference type="ARBA" id="ARBA00022840"/>
    </source>
</evidence>
<evidence type="ECO:0000256" key="7">
    <source>
        <dbReference type="ARBA" id="ARBA00022806"/>
    </source>
</evidence>
<evidence type="ECO:0000259" key="17">
    <source>
        <dbReference type="PROSITE" id="PS51193"/>
    </source>
</evidence>
<keyword evidence="10" id="KW-0411">Iron-sulfur</keyword>
<dbReference type="Gene3D" id="1.10.275.40">
    <property type="match status" value="1"/>
</dbReference>
<evidence type="ECO:0000256" key="5">
    <source>
        <dbReference type="ARBA" id="ARBA00022763"/>
    </source>
</evidence>
<dbReference type="GO" id="GO:0046872">
    <property type="term" value="F:metal ion binding"/>
    <property type="evidence" value="ECO:0007669"/>
    <property type="project" value="UniProtKB-KW"/>
</dbReference>
<accession>A0A132P2F0</accession>
<dbReference type="Pfam" id="PF00270">
    <property type="entry name" value="DEAD"/>
    <property type="match status" value="1"/>
</dbReference>
<dbReference type="Pfam" id="PF06733">
    <property type="entry name" value="DEAD_2"/>
    <property type="match status" value="1"/>
</dbReference>
<dbReference type="SUPFAM" id="SSF52540">
    <property type="entry name" value="P-loop containing nucleoside triphosphate hydrolases"/>
    <property type="match status" value="2"/>
</dbReference>
<organism evidence="18 19">
    <name type="scientific">Enterococcus faecium</name>
    <name type="common">Streptococcus faecium</name>
    <dbReference type="NCBI Taxonomy" id="1352"/>
    <lineage>
        <taxon>Bacteria</taxon>
        <taxon>Bacillati</taxon>
        <taxon>Bacillota</taxon>
        <taxon>Bacilli</taxon>
        <taxon>Lactobacillales</taxon>
        <taxon>Enterococcaceae</taxon>
        <taxon>Enterococcus</taxon>
    </lineage>
</organism>
<dbReference type="Pfam" id="PF13307">
    <property type="entry name" value="Helicase_C_2"/>
    <property type="match status" value="1"/>
</dbReference>
<reference evidence="18 19" key="1">
    <citation type="submission" date="2016-01" db="EMBL/GenBank/DDBJ databases">
        <title>Molecular Mechanisms for transfer of large genomic segments between Enterococcus faecium strains.</title>
        <authorList>
            <person name="Garcia-Solache M.A."/>
            <person name="Lebreton F."/>
            <person name="Mclaughlin R.E."/>
            <person name="Whiteaker J.D."/>
            <person name="Gilmore M.S."/>
            <person name="Rice L.B."/>
        </authorList>
    </citation>
    <scope>NUCLEOTIDE SEQUENCE [LARGE SCALE GENOMIC DNA]</scope>
    <source>
        <strain evidence="18 19">D344RRF x C68</strain>
    </source>
</reference>
<name>A0A132P2F0_ENTFC</name>
<keyword evidence="6" id="KW-0378">Hydrolase</keyword>
<evidence type="ECO:0000313" key="19">
    <source>
        <dbReference type="Proteomes" id="UP000070452"/>
    </source>
</evidence>
<dbReference type="InterPro" id="IPR014001">
    <property type="entry name" value="Helicase_ATP-bd"/>
</dbReference>
<dbReference type="InterPro" id="IPR006555">
    <property type="entry name" value="ATP-dep_Helicase_C"/>
</dbReference>
<evidence type="ECO:0000256" key="12">
    <source>
        <dbReference type="ARBA" id="ARBA00023204"/>
    </source>
</evidence>
<dbReference type="Proteomes" id="UP000070452">
    <property type="component" value="Unassembled WGS sequence"/>
</dbReference>
<dbReference type="GO" id="GO:0006281">
    <property type="term" value="P:DNA repair"/>
    <property type="evidence" value="ECO:0007669"/>
    <property type="project" value="UniProtKB-KW"/>
</dbReference>
<dbReference type="InterPro" id="IPR045028">
    <property type="entry name" value="DinG/Rad3-like"/>
</dbReference>
<evidence type="ECO:0000256" key="2">
    <source>
        <dbReference type="ARBA" id="ARBA00022485"/>
    </source>
</evidence>
<keyword evidence="3" id="KW-0479">Metal-binding</keyword>
<dbReference type="GO" id="GO:0003677">
    <property type="term" value="F:DNA binding"/>
    <property type="evidence" value="ECO:0007669"/>
    <property type="project" value="UniProtKB-KW"/>
</dbReference>
<dbReference type="Gene3D" id="3.40.50.300">
    <property type="entry name" value="P-loop containing nucleotide triphosphate hydrolases"/>
    <property type="match status" value="2"/>
</dbReference>
<evidence type="ECO:0000256" key="6">
    <source>
        <dbReference type="ARBA" id="ARBA00022801"/>
    </source>
</evidence>
<sequence length="791" mass="92685">MIKQSKISVRHLVEFILRRGSIDNRKKSNHTALEGARIHRKLQKDAGENYEKEVFLKTTVQLDEYHLIVEGRADGIFKRDGIYYIDEIKTSEPRFEDLEPEQVELFFHQARVYAYIYSQEHDLQEINLQLTYFQTAEEVITRKVEHQTREQLETFFKKLTEDYKEWLVFQENWRTVRNASLMALKFPHDEYRKGQRELAVAAYKTIRTKQKLFVEAPTGTGKTISTLFPALKAVGEEEGEKIFYLTAKTITRQVAEDAMTALKDTGAEVKSVTLTAKDKICFLDETTCNPDQCPYANGYYNRINEGLWDLLNHENQITREVIETYARKHTLCPFELSLDVSIWCDVIIGDYNYLFDPSVYLRRFFEDEKNEDYLFLIDEAHNLVNRSREMYSAELSYEKTKRSKEAIPKEFKKLHRRFNKLLKEFDSIREIAKEDHWDYHHQKAPAESLVKAGYQLSEKIKEWLAEFPEHPSQEQLLPYYFDLLHFLKVSEFYDDHYETTVEKTYRDLIVKEFCIDPSLFLEQSLDKGKSSILFSASFSPLSYYQETLGGQKSLAYKLPSPFPEGNQQVFIANYLETTYRKREHSLAKLVETIHAFADGKVGNYFVFFPSYQYLDLAVEAFRQQYPDSNVLIQETDMNEEERERFLTKFQTNPAETLIGFCVLGGIFSEGIDLRGDRLIGSMIVGVGLPQMNHEQELIKSYYDEKEHLGFAYAYQLPGMNKVLQAGGRVIRGMADQGIVVLADQRFSSFSYRRLFPQHWQTAREVRSVGELEEGIQRFWLSKEAVNQKNEE</sequence>
<dbReference type="SMART" id="SM00491">
    <property type="entry name" value="HELICc2"/>
    <property type="match status" value="1"/>
</dbReference>
<dbReference type="InterPro" id="IPR011545">
    <property type="entry name" value="DEAD/DEAH_box_helicase_dom"/>
</dbReference>
<keyword evidence="4" id="KW-0547">Nucleotide-binding</keyword>
<evidence type="ECO:0000256" key="11">
    <source>
        <dbReference type="ARBA" id="ARBA00023125"/>
    </source>
</evidence>
<dbReference type="EC" id="5.6.2.3" evidence="15"/>
<gene>
    <name evidence="18" type="ORF">AWT83_13230</name>
</gene>
<keyword evidence="9" id="KW-0408">Iron</keyword>
<keyword evidence="7 18" id="KW-0347">Helicase</keyword>
<dbReference type="PANTHER" id="PTHR11472:SF34">
    <property type="entry name" value="REGULATOR OF TELOMERE ELONGATION HELICASE 1"/>
    <property type="match status" value="1"/>
</dbReference>
<dbReference type="PROSITE" id="PS51193">
    <property type="entry name" value="HELICASE_ATP_BIND_2"/>
    <property type="match status" value="1"/>
</dbReference>
<keyword evidence="5" id="KW-0227">DNA damage</keyword>
<dbReference type="EMBL" id="LRHK01000005">
    <property type="protein sequence ID" value="KWX16486.1"/>
    <property type="molecule type" value="Genomic_DNA"/>
</dbReference>
<keyword evidence="11" id="KW-0238">DNA-binding</keyword>
<dbReference type="SMART" id="SM00488">
    <property type="entry name" value="DEXDc2"/>
    <property type="match status" value="1"/>
</dbReference>
<dbReference type="Gene3D" id="1.10.30.20">
    <property type="entry name" value="Bacterial XPD DNA helicase, FeS cluster domain"/>
    <property type="match status" value="1"/>
</dbReference>
<dbReference type="RefSeq" id="WP_002298972.1">
    <property type="nucleotide sequence ID" value="NZ_CP072894.1"/>
</dbReference>
<dbReference type="InterPro" id="IPR010614">
    <property type="entry name" value="RAD3-like_helicase_DEAD"/>
</dbReference>
<dbReference type="InterPro" id="IPR011604">
    <property type="entry name" value="PDDEXK-like_dom_sf"/>
</dbReference>
<evidence type="ECO:0000256" key="1">
    <source>
        <dbReference type="ARBA" id="ARBA00001966"/>
    </source>
</evidence>
<dbReference type="SMART" id="SM00487">
    <property type="entry name" value="DEXDc"/>
    <property type="match status" value="1"/>
</dbReference>
<dbReference type="GO" id="GO:0051539">
    <property type="term" value="F:4 iron, 4 sulfur cluster binding"/>
    <property type="evidence" value="ECO:0007669"/>
    <property type="project" value="UniProtKB-KW"/>
</dbReference>
<dbReference type="GO" id="GO:0043139">
    <property type="term" value="F:5'-3' DNA helicase activity"/>
    <property type="evidence" value="ECO:0007669"/>
    <property type="project" value="UniProtKB-EC"/>
</dbReference>
<comment type="similarity">
    <text evidence="14">Belongs to the helicase family. DinG subfamily.</text>
</comment>
<feature type="domain" description="Helicase ATP-binding" evidence="17">
    <location>
        <begin position="181"/>
        <end position="432"/>
    </location>
</feature>
<evidence type="ECO:0000256" key="16">
    <source>
        <dbReference type="ARBA" id="ARBA00048954"/>
    </source>
</evidence>
<dbReference type="InterPro" id="IPR027417">
    <property type="entry name" value="P-loop_NTPase"/>
</dbReference>
<evidence type="ECO:0000256" key="3">
    <source>
        <dbReference type="ARBA" id="ARBA00022723"/>
    </source>
</evidence>
<dbReference type="InterPro" id="IPR042493">
    <property type="entry name" value="XPD_DNA_FeS"/>
</dbReference>
<dbReference type="InterPro" id="IPR006554">
    <property type="entry name" value="Helicase-like_DEXD_c2"/>
</dbReference>
<keyword evidence="8" id="KW-0067">ATP-binding</keyword>
<keyword evidence="13" id="KW-0413">Isomerase</keyword>
<keyword evidence="12" id="KW-0234">DNA repair</keyword>
<dbReference type="PANTHER" id="PTHR11472">
    <property type="entry name" value="DNA REPAIR DEAD HELICASE RAD3/XP-D SUBFAMILY MEMBER"/>
    <property type="match status" value="1"/>
</dbReference>
<dbReference type="Gene3D" id="3.90.320.10">
    <property type="match status" value="1"/>
</dbReference>
<dbReference type="AlphaFoldDB" id="A0A132P2F0"/>